<dbReference type="GO" id="GO:0016787">
    <property type="term" value="F:hydrolase activity"/>
    <property type="evidence" value="ECO:0007669"/>
    <property type="project" value="UniProtKB-KW"/>
</dbReference>
<sequence>MPFLNDPRRGDIEDDASSTKLWSLASLAGWVLVEISIPKLLLASVLLFGLPCLLLGAAPLLVTAWLSSASSSVTQLVTGLVAPVAVLAGLIGLALFGLRPAFRLAERSFWSLNALTVQPSFVLCREAMRHFLAHRLSLYLRRDGARVGRFTALAAASLMSLAAAVAAWLAWPHSRWIGSWREIAEPLSLLGAAFANSVVLFGGYVAVVALVWGWADSAMGQPVTLSRRDPEPQGGARPLRVAHLSDLHTVGERFGFRIESGRKGPQGNERLVRTLAALQRADEQDPLDLILVTGDMTDAGRAAEWSEFLEALERHPELRDRMLFLPGNHDVNVVDRANPARLDLPFSPGKKLRQLRALGLLAGLQGDRVRVGVPPEKGEAPTLNAWLAPHAAAMTTFLRTGRGKRARDIRALWDEAFPMWTPPATPDGLGVILLNSNADTHFSFTNALGLMPAEQERRVDAILGAYPEAAWIVALHHHLTEYPRPTRSLSERIGTALINGSWFLRQLKPQSRRLVVMHGHRHVDWTLCCGDLRIVSAPSPVMGEPYFLIQRFTAGDGRLGLLNAQRVTLGDEAEGAAPDALRPSTNVTPGRFPAPIPGV</sequence>
<dbReference type="InterPro" id="IPR004843">
    <property type="entry name" value="Calcineurin-like_PHP"/>
</dbReference>
<keyword evidence="2 8" id="KW-0378">Hydrolase</keyword>
<dbReference type="InterPro" id="IPR029052">
    <property type="entry name" value="Metallo-depent_PP-like"/>
</dbReference>
<name>A0ABW3Z5T8_9HYPH</name>
<dbReference type="Gene3D" id="3.60.21.10">
    <property type="match status" value="2"/>
</dbReference>
<evidence type="ECO:0000313" key="8">
    <source>
        <dbReference type="EMBL" id="MFD1331610.1"/>
    </source>
</evidence>
<dbReference type="SUPFAM" id="SSF56300">
    <property type="entry name" value="Metallo-dependent phosphatases"/>
    <property type="match status" value="1"/>
</dbReference>
<organism evidence="8 9">
    <name type="scientific">Methylopila musalis</name>
    <dbReference type="NCBI Taxonomy" id="1134781"/>
    <lineage>
        <taxon>Bacteria</taxon>
        <taxon>Pseudomonadati</taxon>
        <taxon>Pseudomonadota</taxon>
        <taxon>Alphaproteobacteria</taxon>
        <taxon>Hyphomicrobiales</taxon>
        <taxon>Methylopilaceae</taxon>
        <taxon>Methylopila</taxon>
    </lineage>
</organism>
<keyword evidence="6" id="KW-0472">Membrane</keyword>
<keyword evidence="3" id="KW-0408">Iron</keyword>
<dbReference type="RefSeq" id="WP_378774820.1">
    <property type="nucleotide sequence ID" value="NZ_JBHTMX010000033.1"/>
</dbReference>
<proteinExistence type="inferred from homology"/>
<dbReference type="Pfam" id="PF00149">
    <property type="entry name" value="Metallophos"/>
    <property type="match status" value="1"/>
</dbReference>
<protein>
    <submittedName>
        <fullName evidence="8">Metallophosphoesterase family protein</fullName>
        <ecNumber evidence="8">3.1.-.-</ecNumber>
    </submittedName>
</protein>
<reference evidence="9" key="1">
    <citation type="journal article" date="2019" name="Int. J. Syst. Evol. Microbiol.">
        <title>The Global Catalogue of Microorganisms (GCM) 10K type strain sequencing project: providing services to taxonomists for standard genome sequencing and annotation.</title>
        <authorList>
            <consortium name="The Broad Institute Genomics Platform"/>
            <consortium name="The Broad Institute Genome Sequencing Center for Infectious Disease"/>
            <person name="Wu L."/>
            <person name="Ma J."/>
        </authorList>
    </citation>
    <scope>NUCLEOTIDE SEQUENCE [LARGE SCALE GENOMIC DNA]</scope>
    <source>
        <strain evidence="9">CCUG 61696</strain>
    </source>
</reference>
<feature type="transmembrane region" description="Helical" evidence="6">
    <location>
        <begin position="150"/>
        <end position="171"/>
    </location>
</feature>
<evidence type="ECO:0000256" key="5">
    <source>
        <dbReference type="SAM" id="MobiDB-lite"/>
    </source>
</evidence>
<dbReference type="EC" id="3.1.-.-" evidence="8"/>
<dbReference type="InterPro" id="IPR050884">
    <property type="entry name" value="CNP_phosphodiesterase-III"/>
</dbReference>
<feature type="domain" description="Calcineurin-like phosphoesterase" evidence="7">
    <location>
        <begin position="239"/>
        <end position="346"/>
    </location>
</feature>
<evidence type="ECO:0000256" key="6">
    <source>
        <dbReference type="SAM" id="Phobius"/>
    </source>
</evidence>
<dbReference type="Proteomes" id="UP001597171">
    <property type="component" value="Unassembled WGS sequence"/>
</dbReference>
<keyword evidence="9" id="KW-1185">Reference proteome</keyword>
<feature type="transmembrane region" description="Helical" evidence="6">
    <location>
        <begin position="44"/>
        <end position="67"/>
    </location>
</feature>
<evidence type="ECO:0000313" key="9">
    <source>
        <dbReference type="Proteomes" id="UP001597171"/>
    </source>
</evidence>
<keyword evidence="1" id="KW-0479">Metal-binding</keyword>
<feature type="transmembrane region" description="Helical" evidence="6">
    <location>
        <begin position="73"/>
        <end position="98"/>
    </location>
</feature>
<evidence type="ECO:0000256" key="3">
    <source>
        <dbReference type="ARBA" id="ARBA00023004"/>
    </source>
</evidence>
<accession>A0ABW3Z5T8</accession>
<gene>
    <name evidence="8" type="ORF">ACFQ4O_06305</name>
</gene>
<dbReference type="EMBL" id="JBHTMX010000033">
    <property type="protein sequence ID" value="MFD1331610.1"/>
    <property type="molecule type" value="Genomic_DNA"/>
</dbReference>
<evidence type="ECO:0000256" key="1">
    <source>
        <dbReference type="ARBA" id="ARBA00022723"/>
    </source>
</evidence>
<keyword evidence="6" id="KW-1133">Transmembrane helix</keyword>
<comment type="similarity">
    <text evidence="4">Belongs to the cyclic nucleotide phosphodiesterase class-III family.</text>
</comment>
<dbReference type="PANTHER" id="PTHR42988:SF2">
    <property type="entry name" value="CYCLIC NUCLEOTIDE PHOSPHODIESTERASE CBUA0032-RELATED"/>
    <property type="match status" value="1"/>
</dbReference>
<evidence type="ECO:0000256" key="4">
    <source>
        <dbReference type="ARBA" id="ARBA00025742"/>
    </source>
</evidence>
<keyword evidence="6" id="KW-0812">Transmembrane</keyword>
<evidence type="ECO:0000259" key="7">
    <source>
        <dbReference type="Pfam" id="PF00149"/>
    </source>
</evidence>
<feature type="transmembrane region" description="Helical" evidence="6">
    <location>
        <begin position="191"/>
        <end position="215"/>
    </location>
</feature>
<evidence type="ECO:0000256" key="2">
    <source>
        <dbReference type="ARBA" id="ARBA00022801"/>
    </source>
</evidence>
<comment type="caution">
    <text evidence="8">The sequence shown here is derived from an EMBL/GenBank/DDBJ whole genome shotgun (WGS) entry which is preliminary data.</text>
</comment>
<dbReference type="PANTHER" id="PTHR42988">
    <property type="entry name" value="PHOSPHOHYDROLASE"/>
    <property type="match status" value="1"/>
</dbReference>
<feature type="region of interest" description="Disordered" evidence="5">
    <location>
        <begin position="576"/>
        <end position="599"/>
    </location>
</feature>